<dbReference type="Proteomes" id="UP000548867">
    <property type="component" value="Unassembled WGS sequence"/>
</dbReference>
<sequence>MSLRIAIIGGGTAGWMAANLLAHRWGAGKAQITLVEAPEIATIGVGEGSTPTLKRFFEVLGIAEEEWMPACCATYKAGIRFQGWSPASGVAQYSHPFLTQLDLHTEEAFTLNCGNRRLGLDVPTAPGDFLLGGVLAARGKAPLAPAHFPFRMEYGYHFDAALLGRFLRDCATAGGVTHHQAKVQDIIRDDLGAIAAVMTDRAGRIEADYFVDCTGFAALLMRGALDVPFVSFRSNMFNDAAVVLPTPAAAPVPVETTATALSHGWAWSIPLTNRNGNGYVFSTDFLTADAAEQELRATLGMLDSPVEARHLSFHTGQLARHWEQNCLAVGLAQGFVEPLEATALHLVLNTVDLFMDHLERGNFTPQYRDAFNAVITDRVERVRDYIVAHYKLNTRDDSDYWHANRDNDLLSDPLLHILDTWFRRGDLAALLARQPGLSHFTSASWNCLLAGYGAFPPLAEAQREDVDFYRSRDLARFLDGCSLNFPSHGDALAQMKKVAA</sequence>
<dbReference type="PANTHER" id="PTHR43747">
    <property type="entry name" value="FAD-BINDING PROTEIN"/>
    <property type="match status" value="1"/>
</dbReference>
<dbReference type="InterPro" id="IPR033856">
    <property type="entry name" value="Trp_halogen"/>
</dbReference>
<evidence type="ECO:0000313" key="3">
    <source>
        <dbReference type="EMBL" id="MBB3953635.1"/>
    </source>
</evidence>
<dbReference type="GO" id="GO:0000166">
    <property type="term" value="F:nucleotide binding"/>
    <property type="evidence" value="ECO:0007669"/>
    <property type="project" value="UniProtKB-KW"/>
</dbReference>
<feature type="binding site" evidence="2">
    <location>
        <begin position="10"/>
        <end position="13"/>
    </location>
    <ligand>
        <name>FAD</name>
        <dbReference type="ChEBI" id="CHEBI:57692"/>
    </ligand>
</feature>
<feature type="binding site" evidence="2">
    <location>
        <position position="331"/>
    </location>
    <ligand>
        <name>FAD</name>
        <dbReference type="ChEBI" id="CHEBI:57692"/>
    </ligand>
</feature>
<evidence type="ECO:0000256" key="1">
    <source>
        <dbReference type="PIRSR" id="PIRSR011396-1"/>
    </source>
</evidence>
<accession>A0A7W6G533</accession>
<feature type="binding site" evidence="2">
    <location>
        <position position="76"/>
    </location>
    <ligand>
        <name>7-chloro-L-tryptophan</name>
        <dbReference type="ChEBI" id="CHEBI:58713"/>
    </ligand>
</feature>
<dbReference type="EMBL" id="JACIDX010000002">
    <property type="protein sequence ID" value="MBB3953635.1"/>
    <property type="molecule type" value="Genomic_DNA"/>
</dbReference>
<proteinExistence type="predicted"/>
<dbReference type="Pfam" id="PF04820">
    <property type="entry name" value="Trp_halogenase"/>
    <property type="match status" value="1"/>
</dbReference>
<comment type="caution">
    <text evidence="3">The sequence shown here is derived from an EMBL/GenBank/DDBJ whole genome shotgun (WGS) entry which is preliminary data.</text>
</comment>
<dbReference type="PANTHER" id="PTHR43747:SF4">
    <property type="entry name" value="FLAVIN-DEPENDENT TRYPTOPHAN HALOGENASE"/>
    <property type="match status" value="1"/>
</dbReference>
<keyword evidence="2" id="KW-0285">Flavoprotein</keyword>
<dbReference type="AlphaFoldDB" id="A0A7W6G533"/>
<protein>
    <submittedName>
        <fullName evidence="3">2-polyprenyl-6-methoxyphenol hydroxylase-like FAD-dependent oxidoreductase</fullName>
    </submittedName>
</protein>
<dbReference type="InterPro" id="IPR050816">
    <property type="entry name" value="Flavin-dep_Halogenase_NPB"/>
</dbReference>
<dbReference type="SUPFAM" id="SSF51905">
    <property type="entry name" value="FAD/NAD(P)-binding domain"/>
    <property type="match status" value="1"/>
</dbReference>
<feature type="active site" evidence="1">
    <location>
        <position position="76"/>
    </location>
</feature>
<gene>
    <name evidence="3" type="ORF">GGR38_000562</name>
</gene>
<dbReference type="GO" id="GO:0004497">
    <property type="term" value="F:monooxygenase activity"/>
    <property type="evidence" value="ECO:0007669"/>
    <property type="project" value="InterPro"/>
</dbReference>
<keyword evidence="2" id="KW-0547">Nucleotide-binding</keyword>
<keyword evidence="4" id="KW-1185">Reference proteome</keyword>
<dbReference type="RefSeq" id="WP_183622448.1">
    <property type="nucleotide sequence ID" value="NZ_JACIDX010000002.1"/>
</dbReference>
<reference evidence="3 4" key="1">
    <citation type="submission" date="2020-08" db="EMBL/GenBank/DDBJ databases">
        <title>Genomic Encyclopedia of Type Strains, Phase IV (KMG-IV): sequencing the most valuable type-strain genomes for metagenomic binning, comparative biology and taxonomic classification.</title>
        <authorList>
            <person name="Goeker M."/>
        </authorList>
    </citation>
    <scope>NUCLEOTIDE SEQUENCE [LARGE SCALE GENOMIC DNA]</scope>
    <source>
        <strain evidence="3 4">DSM 27057</strain>
    </source>
</reference>
<name>A0A7W6G533_9SPHN</name>
<dbReference type="InterPro" id="IPR036188">
    <property type="entry name" value="FAD/NAD-bd_sf"/>
</dbReference>
<feature type="binding site" evidence="2">
    <location>
        <position position="340"/>
    </location>
    <ligand>
        <name>L-tryptophan</name>
        <dbReference type="ChEBI" id="CHEBI:57912"/>
    </ligand>
</feature>
<evidence type="ECO:0000256" key="2">
    <source>
        <dbReference type="PIRSR" id="PIRSR011396-2"/>
    </source>
</evidence>
<evidence type="ECO:0000313" key="4">
    <source>
        <dbReference type="Proteomes" id="UP000548867"/>
    </source>
</evidence>
<keyword evidence="2" id="KW-0274">FAD</keyword>
<organism evidence="3 4">
    <name type="scientific">Novosphingobium sediminicola</name>
    <dbReference type="NCBI Taxonomy" id="563162"/>
    <lineage>
        <taxon>Bacteria</taxon>
        <taxon>Pseudomonadati</taxon>
        <taxon>Pseudomonadota</taxon>
        <taxon>Alphaproteobacteria</taxon>
        <taxon>Sphingomonadales</taxon>
        <taxon>Sphingomonadaceae</taxon>
        <taxon>Novosphingobium</taxon>
    </lineage>
</organism>
<dbReference type="PIRSF" id="PIRSF011396">
    <property type="entry name" value="Trp_halogenase"/>
    <property type="match status" value="1"/>
</dbReference>
<dbReference type="Gene3D" id="3.50.50.60">
    <property type="entry name" value="FAD/NAD(P)-binding domain"/>
    <property type="match status" value="1"/>
</dbReference>
<feature type="binding site" evidence="2">
    <location>
        <position position="183"/>
    </location>
    <ligand>
        <name>FAD</name>
        <dbReference type="ChEBI" id="CHEBI:57692"/>
    </ligand>
</feature>
<dbReference type="InterPro" id="IPR006905">
    <property type="entry name" value="Flavin_halogenase"/>
</dbReference>